<evidence type="ECO:0000256" key="2">
    <source>
        <dbReference type="ARBA" id="ARBA00022741"/>
    </source>
</evidence>
<dbReference type="GO" id="GO:0005524">
    <property type="term" value="F:ATP binding"/>
    <property type="evidence" value="ECO:0007669"/>
    <property type="project" value="UniProtKB-KW"/>
</dbReference>
<dbReference type="SUPFAM" id="SSF52172">
    <property type="entry name" value="CheY-like"/>
    <property type="match status" value="1"/>
</dbReference>
<keyword evidence="2" id="KW-0547">Nucleotide-binding</keyword>
<dbReference type="CDD" id="cd00009">
    <property type="entry name" value="AAA"/>
    <property type="match status" value="1"/>
</dbReference>
<dbReference type="AlphaFoldDB" id="A0A1F7S1M1"/>
<name>A0A1F7S1M1_9BACT</name>
<comment type="caution">
    <text evidence="9">The sequence shown here is derived from an EMBL/GenBank/DDBJ whole genome shotgun (WGS) entry which is preliminary data.</text>
</comment>
<dbReference type="InterPro" id="IPR009057">
    <property type="entry name" value="Homeodomain-like_sf"/>
</dbReference>
<dbReference type="Pfam" id="PF02954">
    <property type="entry name" value="HTH_8"/>
    <property type="match status" value="1"/>
</dbReference>
<feature type="domain" description="Response regulatory" evidence="8">
    <location>
        <begin position="5"/>
        <end position="119"/>
    </location>
</feature>
<dbReference type="Gene3D" id="1.10.8.60">
    <property type="match status" value="1"/>
</dbReference>
<dbReference type="GO" id="GO:0006355">
    <property type="term" value="P:regulation of DNA-templated transcription"/>
    <property type="evidence" value="ECO:0007669"/>
    <property type="project" value="InterPro"/>
</dbReference>
<dbReference type="InterPro" id="IPR002197">
    <property type="entry name" value="HTH_Fis"/>
</dbReference>
<dbReference type="Gene3D" id="3.40.50.2300">
    <property type="match status" value="1"/>
</dbReference>
<dbReference type="SUPFAM" id="SSF46689">
    <property type="entry name" value="Homeodomain-like"/>
    <property type="match status" value="1"/>
</dbReference>
<dbReference type="FunFam" id="3.40.50.300:FF:000006">
    <property type="entry name" value="DNA-binding transcriptional regulator NtrC"/>
    <property type="match status" value="1"/>
</dbReference>
<dbReference type="SMART" id="SM00382">
    <property type="entry name" value="AAA"/>
    <property type="match status" value="1"/>
</dbReference>
<accession>A0A1F7S1M1</accession>
<protein>
    <submittedName>
        <fullName evidence="9">Fis family transcriptional regulator</fullName>
    </submittedName>
</protein>
<keyword evidence="1 6" id="KW-0597">Phosphoprotein</keyword>
<dbReference type="InterPro" id="IPR003593">
    <property type="entry name" value="AAA+_ATPase"/>
</dbReference>
<evidence type="ECO:0000313" key="10">
    <source>
        <dbReference type="Proteomes" id="UP000179266"/>
    </source>
</evidence>
<sequence>MAPGTILLVDDEENILQSLSRALKLEGYKVETSQNGSDALNLLKNQPIELMMIDVKMPQMNGLEVLSQAIKMHPDLPVIMMSGHGTIETAVKATRLGAYDFVEKPLTTEKLLLTIDNALRFKKLQDENKDLKDQIRERFHMIGKSKCMLELYDKILKIAPTSGRVFIFGENGTGKELVARAIHNNSTRKNRLFCKINCAAVPKELIESELFGHEKGSFTGASKTRKGKFEIADQGTLFLDEIGDMHLEMQAKLLRVLQEGEFERVGSSETTRIDVRIIVATNKNIRQEIEKGNFREDLYYRLNVIPFIVPSLRDHADDVPLLVEHFLKIVTSENGKQPMVASDKAIEILKQYQWPGNIRELKNIIERIVILFDSPNIDENHIIQVLPLDGHIKKTRFEGKKPLRDILRDVEKEVILLQLQRNNWHISQTAKDLALERSHLYKKMKQYNIDRGNNSY</sequence>
<organism evidence="9 10">
    <name type="scientific">Candidatus Schekmanbacteria bacterium RBG_13_48_7</name>
    <dbReference type="NCBI Taxonomy" id="1817878"/>
    <lineage>
        <taxon>Bacteria</taxon>
        <taxon>Candidatus Schekmaniibacteriota</taxon>
    </lineage>
</organism>
<dbReference type="Proteomes" id="UP000179266">
    <property type="component" value="Unassembled WGS sequence"/>
</dbReference>
<dbReference type="Gene3D" id="3.40.50.300">
    <property type="entry name" value="P-loop containing nucleotide triphosphate hydrolases"/>
    <property type="match status" value="1"/>
</dbReference>
<dbReference type="EMBL" id="MGDD01000061">
    <property type="protein sequence ID" value="OGL47702.1"/>
    <property type="molecule type" value="Genomic_DNA"/>
</dbReference>
<dbReference type="Pfam" id="PF25601">
    <property type="entry name" value="AAA_lid_14"/>
    <property type="match status" value="1"/>
</dbReference>
<dbReference type="InterPro" id="IPR011006">
    <property type="entry name" value="CheY-like_superfamily"/>
</dbReference>
<dbReference type="SMART" id="SM00448">
    <property type="entry name" value="REC"/>
    <property type="match status" value="1"/>
</dbReference>
<dbReference type="InterPro" id="IPR027417">
    <property type="entry name" value="P-loop_NTPase"/>
</dbReference>
<dbReference type="SUPFAM" id="SSF52540">
    <property type="entry name" value="P-loop containing nucleoside triphosphate hydrolases"/>
    <property type="match status" value="1"/>
</dbReference>
<dbReference type="CDD" id="cd17550">
    <property type="entry name" value="REC_NtrX-like"/>
    <property type="match status" value="1"/>
</dbReference>
<evidence type="ECO:0000259" key="8">
    <source>
        <dbReference type="PROSITE" id="PS50110"/>
    </source>
</evidence>
<dbReference type="PANTHER" id="PTHR32071:SF17">
    <property type="entry name" value="TRANSCRIPTIONAL REGULATOR (NTRC FAMILY)"/>
    <property type="match status" value="1"/>
</dbReference>
<dbReference type="Pfam" id="PF00158">
    <property type="entry name" value="Sigma54_activat"/>
    <property type="match status" value="1"/>
</dbReference>
<dbReference type="Gene3D" id="1.10.10.60">
    <property type="entry name" value="Homeodomain-like"/>
    <property type="match status" value="1"/>
</dbReference>
<evidence type="ECO:0000259" key="7">
    <source>
        <dbReference type="PROSITE" id="PS50045"/>
    </source>
</evidence>
<keyword evidence="3" id="KW-0067">ATP-binding</keyword>
<dbReference type="PROSITE" id="PS50045">
    <property type="entry name" value="SIGMA54_INTERACT_4"/>
    <property type="match status" value="1"/>
</dbReference>
<feature type="modified residue" description="4-aspartylphosphate" evidence="6">
    <location>
        <position position="54"/>
    </location>
</feature>
<dbReference type="FunFam" id="3.40.50.2300:FF:000018">
    <property type="entry name" value="DNA-binding transcriptional regulator NtrC"/>
    <property type="match status" value="1"/>
</dbReference>
<dbReference type="GO" id="GO:0000160">
    <property type="term" value="P:phosphorelay signal transduction system"/>
    <property type="evidence" value="ECO:0007669"/>
    <property type="project" value="InterPro"/>
</dbReference>
<proteinExistence type="predicted"/>
<dbReference type="InterPro" id="IPR025944">
    <property type="entry name" value="Sigma_54_int_dom_CS"/>
</dbReference>
<evidence type="ECO:0000313" key="9">
    <source>
        <dbReference type="EMBL" id="OGL47702.1"/>
    </source>
</evidence>
<keyword evidence="4" id="KW-0805">Transcription regulation</keyword>
<evidence type="ECO:0000256" key="4">
    <source>
        <dbReference type="ARBA" id="ARBA00023015"/>
    </source>
</evidence>
<keyword evidence="5" id="KW-0804">Transcription</keyword>
<dbReference type="GO" id="GO:0043565">
    <property type="term" value="F:sequence-specific DNA binding"/>
    <property type="evidence" value="ECO:0007669"/>
    <property type="project" value="InterPro"/>
</dbReference>
<evidence type="ECO:0000256" key="6">
    <source>
        <dbReference type="PROSITE-ProRule" id="PRU00169"/>
    </source>
</evidence>
<evidence type="ECO:0000256" key="5">
    <source>
        <dbReference type="ARBA" id="ARBA00023163"/>
    </source>
</evidence>
<dbReference type="PROSITE" id="PS50110">
    <property type="entry name" value="RESPONSE_REGULATORY"/>
    <property type="match status" value="1"/>
</dbReference>
<dbReference type="InterPro" id="IPR002078">
    <property type="entry name" value="Sigma_54_int"/>
</dbReference>
<feature type="domain" description="Sigma-54 factor interaction" evidence="7">
    <location>
        <begin position="141"/>
        <end position="370"/>
    </location>
</feature>
<gene>
    <name evidence="9" type="ORF">A2161_05655</name>
</gene>
<dbReference type="Pfam" id="PF00072">
    <property type="entry name" value="Response_reg"/>
    <property type="match status" value="1"/>
</dbReference>
<dbReference type="InterPro" id="IPR058031">
    <property type="entry name" value="AAA_lid_NorR"/>
</dbReference>
<dbReference type="InterPro" id="IPR001789">
    <property type="entry name" value="Sig_transdc_resp-reg_receiver"/>
</dbReference>
<evidence type="ECO:0000256" key="1">
    <source>
        <dbReference type="ARBA" id="ARBA00022553"/>
    </source>
</evidence>
<reference evidence="9 10" key="1">
    <citation type="journal article" date="2016" name="Nat. Commun.">
        <title>Thousands of microbial genomes shed light on interconnected biogeochemical processes in an aquifer system.</title>
        <authorList>
            <person name="Anantharaman K."/>
            <person name="Brown C.T."/>
            <person name="Hug L.A."/>
            <person name="Sharon I."/>
            <person name="Castelle C.J."/>
            <person name="Probst A.J."/>
            <person name="Thomas B.C."/>
            <person name="Singh A."/>
            <person name="Wilkins M.J."/>
            <person name="Karaoz U."/>
            <person name="Brodie E.L."/>
            <person name="Williams K.H."/>
            <person name="Hubbard S.S."/>
            <person name="Banfield J.F."/>
        </authorList>
    </citation>
    <scope>NUCLEOTIDE SEQUENCE [LARGE SCALE GENOMIC DNA]</scope>
</reference>
<dbReference type="PROSITE" id="PS00688">
    <property type="entry name" value="SIGMA54_INTERACT_3"/>
    <property type="match status" value="1"/>
</dbReference>
<dbReference type="PANTHER" id="PTHR32071">
    <property type="entry name" value="TRANSCRIPTIONAL REGULATORY PROTEIN"/>
    <property type="match status" value="1"/>
</dbReference>
<evidence type="ECO:0000256" key="3">
    <source>
        <dbReference type="ARBA" id="ARBA00022840"/>
    </source>
</evidence>